<proteinExistence type="predicted"/>
<dbReference type="EMBL" id="AAZE01000013">
    <property type="protein sequence ID" value="EDJ90469.1"/>
    <property type="molecule type" value="Genomic_DNA"/>
</dbReference>
<dbReference type="Proteomes" id="UP000003798">
    <property type="component" value="Unassembled WGS sequence"/>
</dbReference>
<evidence type="ECO:0000313" key="1">
    <source>
        <dbReference type="EMBL" id="EDJ90469.1"/>
    </source>
</evidence>
<dbReference type="SUPFAM" id="SSF141488">
    <property type="entry name" value="YdhA-like"/>
    <property type="match status" value="1"/>
</dbReference>
<dbReference type="InterPro" id="IPR036328">
    <property type="entry name" value="MliC_sf"/>
</dbReference>
<name>A4N5K7_HAEIF</name>
<dbReference type="InterPro" id="IPR012097">
    <property type="entry name" value="OapB"/>
</dbReference>
<accession>A4N5K7</accession>
<dbReference type="PIRSF" id="PIRSF007352">
    <property type="entry name" value="OapB"/>
    <property type="match status" value="1"/>
</dbReference>
<dbReference type="Gene3D" id="2.40.128.200">
    <property type="match status" value="1"/>
</dbReference>
<protein>
    <submittedName>
        <fullName evidence="1">Opacity associated protein</fullName>
    </submittedName>
</protein>
<organism evidence="1 2">
    <name type="scientific">Haemophilus influenzae R3021</name>
    <dbReference type="NCBI Taxonomy" id="375432"/>
    <lineage>
        <taxon>Bacteria</taxon>
        <taxon>Pseudomonadati</taxon>
        <taxon>Pseudomonadota</taxon>
        <taxon>Gammaproteobacteria</taxon>
        <taxon>Pasteurellales</taxon>
        <taxon>Pasteurellaceae</taxon>
        <taxon>Haemophilus</taxon>
    </lineage>
</organism>
<sequence>MQNANVTTPQAQKMQVEKVDKALQKGEADRYLCQDDKVVRVVHATHKKYKKNLHYVTVTFQGVSEKLTLMISERGKNYANIRWMWQERDDFSTLKTNLGEILATQCVSQTSERLSGQ</sequence>
<evidence type="ECO:0000313" key="2">
    <source>
        <dbReference type="Proteomes" id="UP000003798"/>
    </source>
</evidence>
<dbReference type="AlphaFoldDB" id="A4N5K7"/>
<reference evidence="1 2" key="1">
    <citation type="journal article" date="2007" name="Genome Biol.">
        <title>Characterization and modeling of the Haemophilus influenzae core and supragenomes based on the complete genomic sequences of Rd and 12 clinical nontypeable strains.</title>
        <authorList>
            <person name="Hogg J.S."/>
            <person name="Hu F.Z."/>
            <person name="Janto B."/>
            <person name="Boissy R."/>
            <person name="Hayes J."/>
            <person name="Keefe R."/>
            <person name="Post J.C."/>
            <person name="Ehrlich G.D."/>
        </authorList>
    </citation>
    <scope>NUCLEOTIDE SEQUENCE [LARGE SCALE GENOMIC DNA]</scope>
    <source>
        <strain evidence="1 2">R3021</strain>
    </source>
</reference>
<gene>
    <name evidence="1" type="ORF">CGSHi22421_06212</name>
</gene>